<name>A0A2N6ULG6_9FIRM</name>
<evidence type="ECO:0000313" key="5">
    <source>
        <dbReference type="Proteomes" id="UP000235658"/>
    </source>
</evidence>
<dbReference type="Gene3D" id="3.40.50.10580">
    <property type="entry name" value="ATPase, V1 complex, subunit F"/>
    <property type="match status" value="1"/>
</dbReference>
<reference evidence="4 5" key="1">
    <citation type="submission" date="2017-09" db="EMBL/GenBank/DDBJ databases">
        <title>Bacterial strain isolated from the female urinary microbiota.</title>
        <authorList>
            <person name="Thomas-White K."/>
            <person name="Kumar N."/>
            <person name="Forster S."/>
            <person name="Putonti C."/>
            <person name="Lawley T."/>
            <person name="Wolfe A.J."/>
        </authorList>
    </citation>
    <scope>NUCLEOTIDE SEQUENCE [LARGE SCALE GENOMIC DNA]</scope>
    <source>
        <strain evidence="4 5">UMB0204</strain>
    </source>
</reference>
<sequence length="78" mass="8905">MKAKIITNDMSLLLGFRLGGIEGVIVEKENEISENFQKLAKEKDLALIIFSKFCYEKIKKEVEDYRVDNATPLVVVLD</sequence>
<organism evidence="4 5">
    <name type="scientific">Anaerococcus hydrogenalis</name>
    <dbReference type="NCBI Taxonomy" id="33029"/>
    <lineage>
        <taxon>Bacteria</taxon>
        <taxon>Bacillati</taxon>
        <taxon>Bacillota</taxon>
        <taxon>Tissierellia</taxon>
        <taxon>Tissierellales</taxon>
        <taxon>Peptoniphilaceae</taxon>
        <taxon>Anaerococcus</taxon>
    </lineage>
</organism>
<keyword evidence="2" id="KW-0813">Transport</keyword>
<evidence type="ECO:0000256" key="3">
    <source>
        <dbReference type="ARBA" id="ARBA00023065"/>
    </source>
</evidence>
<keyword evidence="3" id="KW-0406">Ion transport</keyword>
<proteinExistence type="inferred from homology"/>
<dbReference type="InterPro" id="IPR008218">
    <property type="entry name" value="ATPase_V1-cplx_f_g_su"/>
</dbReference>
<gene>
    <name evidence="4" type="ORF">CJ192_02690</name>
</gene>
<evidence type="ECO:0000256" key="2">
    <source>
        <dbReference type="ARBA" id="ARBA00022448"/>
    </source>
</evidence>
<evidence type="ECO:0000256" key="1">
    <source>
        <dbReference type="ARBA" id="ARBA00010148"/>
    </source>
</evidence>
<dbReference type="EMBL" id="PNHP01000001">
    <property type="protein sequence ID" value="PMC82661.1"/>
    <property type="molecule type" value="Genomic_DNA"/>
</dbReference>
<evidence type="ECO:0008006" key="6">
    <source>
        <dbReference type="Google" id="ProtNLM"/>
    </source>
</evidence>
<dbReference type="SUPFAM" id="SSF159468">
    <property type="entry name" value="AtpF-like"/>
    <property type="match status" value="1"/>
</dbReference>
<dbReference type="Proteomes" id="UP000235658">
    <property type="component" value="Unassembled WGS sequence"/>
</dbReference>
<accession>A0A2N6ULG6</accession>
<comment type="similarity">
    <text evidence="1">Belongs to the V-ATPase F subunit family.</text>
</comment>
<dbReference type="GeneID" id="84578088"/>
<protein>
    <recommendedName>
        <fullName evidence="6">ATP synthase, subunit F</fullName>
    </recommendedName>
</protein>
<evidence type="ECO:0000313" key="4">
    <source>
        <dbReference type="EMBL" id="PMC82661.1"/>
    </source>
</evidence>
<dbReference type="InterPro" id="IPR036906">
    <property type="entry name" value="ATPase_V1_fsu_sf"/>
</dbReference>
<comment type="caution">
    <text evidence="4">The sequence shown here is derived from an EMBL/GenBank/DDBJ whole genome shotgun (WGS) entry which is preliminary data.</text>
</comment>
<dbReference type="Pfam" id="PF01990">
    <property type="entry name" value="ATP-synt_F"/>
    <property type="match status" value="1"/>
</dbReference>
<dbReference type="GO" id="GO:0046961">
    <property type="term" value="F:proton-transporting ATPase activity, rotational mechanism"/>
    <property type="evidence" value="ECO:0007669"/>
    <property type="project" value="InterPro"/>
</dbReference>
<dbReference type="RefSeq" id="WP_004813208.1">
    <property type="nucleotide sequence ID" value="NZ_CABKPG010000034.1"/>
</dbReference>
<dbReference type="AlphaFoldDB" id="A0A2N6ULG6"/>